<dbReference type="GO" id="GO:0016020">
    <property type="term" value="C:membrane"/>
    <property type="evidence" value="ECO:0007669"/>
    <property type="project" value="InterPro"/>
</dbReference>
<dbReference type="InterPro" id="IPR003439">
    <property type="entry name" value="ABC_transporter-like_ATP-bd"/>
</dbReference>
<keyword evidence="7" id="KW-1278">Translocase</keyword>
<evidence type="ECO:0000256" key="2">
    <source>
        <dbReference type="ARBA" id="ARBA00022475"/>
    </source>
</evidence>
<dbReference type="InterPro" id="IPR004606">
    <property type="entry name" value="Mop_domain"/>
</dbReference>
<dbReference type="EMBL" id="UGSG01000001">
    <property type="protein sequence ID" value="SUA76601.1"/>
    <property type="molecule type" value="Genomic_DNA"/>
</dbReference>
<evidence type="ECO:0000256" key="6">
    <source>
        <dbReference type="ARBA" id="ARBA00022840"/>
    </source>
</evidence>
<reference evidence="12 13" key="1">
    <citation type="submission" date="2018-06" db="EMBL/GenBank/DDBJ databases">
        <authorList>
            <consortium name="Pathogen Informatics"/>
            <person name="Doyle S."/>
        </authorList>
    </citation>
    <scope>NUCLEOTIDE SEQUENCE [LARGE SCALE GENOMIC DNA]</scope>
    <source>
        <strain evidence="12 13">NCTC13160</strain>
    </source>
</reference>
<keyword evidence="4" id="KW-0997">Cell inner membrane</keyword>
<evidence type="ECO:0000259" key="10">
    <source>
        <dbReference type="PROSITE" id="PS50893"/>
    </source>
</evidence>
<dbReference type="InterPro" id="IPR027417">
    <property type="entry name" value="P-loop_NTPase"/>
</dbReference>
<dbReference type="InterPro" id="IPR005116">
    <property type="entry name" value="Transp-assoc_OB_typ1"/>
</dbReference>
<dbReference type="SUPFAM" id="SSF50331">
    <property type="entry name" value="MOP-like"/>
    <property type="match status" value="1"/>
</dbReference>
<dbReference type="Proteomes" id="UP000254573">
    <property type="component" value="Unassembled WGS sequence"/>
</dbReference>
<evidence type="ECO:0000256" key="9">
    <source>
        <dbReference type="PROSITE-ProRule" id="PRU01213"/>
    </source>
</evidence>
<keyword evidence="3 9" id="KW-0500">Molybdenum</keyword>
<dbReference type="Gene3D" id="2.40.50.100">
    <property type="match status" value="1"/>
</dbReference>
<keyword evidence="5" id="KW-0547">Nucleotide-binding</keyword>
<dbReference type="InterPro" id="IPR050334">
    <property type="entry name" value="Molybdenum_import_ModC"/>
</dbReference>
<name>A0A378YJC5_9BURK</name>
<dbReference type="Pfam" id="PF00005">
    <property type="entry name" value="ABC_tran"/>
    <property type="match status" value="1"/>
</dbReference>
<dbReference type="InterPro" id="IPR003593">
    <property type="entry name" value="AAA+_ATPase"/>
</dbReference>
<proteinExistence type="predicted"/>
<evidence type="ECO:0000256" key="1">
    <source>
        <dbReference type="ARBA" id="ARBA00022448"/>
    </source>
</evidence>
<sequence length="383" mass="41203">MTVDVRVRHRFGDFALDAEFAAGMGVTALFGPSGSGKSTVVNAVSGLLRPDSGRIVVGDDVLFDSASGIALPAWRRRIGYVFQDARLLPHLSVRQNLLFGRWLRRRDVSAAGTGAIALAHVVDVLNLGHLLSRRPGALSGGEKQRVGIGRALLSCPRLLLMDEPLASLDHARRLEVLDYLNRIRHELKLPVLYVTHSLDEVMRLADQVVLFKDGRTISQGAPADVLNVHRDALDGVADAPGTVLETRIVAHDARYGLTELAVCATPGADNAPPREAIRLRVPRAGGDVGDTCRILVRERDVAVATAAPVDTSVLNVLRARVCALRDLGDAVEVSATLLGDAAMPDNDAGVTLRARITRFSADQLRLTTGRDVYLLVKSVALTR</sequence>
<evidence type="ECO:0000256" key="5">
    <source>
        <dbReference type="ARBA" id="ARBA00022741"/>
    </source>
</evidence>
<dbReference type="PROSITE" id="PS00211">
    <property type="entry name" value="ABC_TRANSPORTER_1"/>
    <property type="match status" value="1"/>
</dbReference>
<dbReference type="PANTHER" id="PTHR43514">
    <property type="entry name" value="ABC TRANSPORTER I FAMILY MEMBER 10"/>
    <property type="match status" value="1"/>
</dbReference>
<dbReference type="InterPro" id="IPR008995">
    <property type="entry name" value="Mo/tungstate-bd_C_term_dom"/>
</dbReference>
<keyword evidence="8" id="KW-0472">Membrane</keyword>
<gene>
    <name evidence="12" type="primary">cysA_2</name>
    <name evidence="12" type="ORF">NCTC13160_01489</name>
</gene>
<keyword evidence="6 12" id="KW-0067">ATP-binding</keyword>
<dbReference type="PANTHER" id="PTHR43514:SF4">
    <property type="entry name" value="ABC TRANSPORTER I FAMILY MEMBER 10"/>
    <property type="match status" value="1"/>
</dbReference>
<evidence type="ECO:0000313" key="12">
    <source>
        <dbReference type="EMBL" id="SUA76601.1"/>
    </source>
</evidence>
<dbReference type="AlphaFoldDB" id="A0A378YJC5"/>
<dbReference type="RefSeq" id="WP_023594913.1">
    <property type="nucleotide sequence ID" value="NZ_CP009553.3"/>
</dbReference>
<dbReference type="PROSITE" id="PS51866">
    <property type="entry name" value="MOP"/>
    <property type="match status" value="1"/>
</dbReference>
<dbReference type="SUPFAM" id="SSF52540">
    <property type="entry name" value="P-loop containing nucleoside triphosphate hydrolases"/>
    <property type="match status" value="1"/>
</dbReference>
<dbReference type="InterPro" id="IPR017871">
    <property type="entry name" value="ABC_transporter-like_CS"/>
</dbReference>
<evidence type="ECO:0000259" key="11">
    <source>
        <dbReference type="PROSITE" id="PS51866"/>
    </source>
</evidence>
<dbReference type="SMART" id="SM00382">
    <property type="entry name" value="AAA"/>
    <property type="match status" value="1"/>
</dbReference>
<dbReference type="EC" id="3.6.3.25" evidence="12"/>
<protein>
    <submittedName>
        <fullName evidence="12">Sulfate/thiosulfate import ATP-binding protein CysA</fullName>
        <ecNumber evidence="12">3.6.3.25</ecNumber>
    </submittedName>
</protein>
<dbReference type="Pfam" id="PF03459">
    <property type="entry name" value="TOBE"/>
    <property type="match status" value="1"/>
</dbReference>
<evidence type="ECO:0000256" key="3">
    <source>
        <dbReference type="ARBA" id="ARBA00022505"/>
    </source>
</evidence>
<dbReference type="GO" id="GO:0015098">
    <property type="term" value="F:molybdate ion transmembrane transporter activity"/>
    <property type="evidence" value="ECO:0007669"/>
    <property type="project" value="InterPro"/>
</dbReference>
<accession>A0A378YJC5</accession>
<organism evidence="12 13">
    <name type="scientific">Pandoraea pnomenusa</name>
    <dbReference type="NCBI Taxonomy" id="93220"/>
    <lineage>
        <taxon>Bacteria</taxon>
        <taxon>Pseudomonadati</taxon>
        <taxon>Pseudomonadota</taxon>
        <taxon>Betaproteobacteria</taxon>
        <taxon>Burkholderiales</taxon>
        <taxon>Burkholderiaceae</taxon>
        <taxon>Pandoraea</taxon>
    </lineage>
</organism>
<dbReference type="PROSITE" id="PS50893">
    <property type="entry name" value="ABC_TRANSPORTER_2"/>
    <property type="match status" value="1"/>
</dbReference>
<dbReference type="STRING" id="93220.A6P55_04720"/>
<dbReference type="GO" id="GO:0016887">
    <property type="term" value="F:ATP hydrolysis activity"/>
    <property type="evidence" value="ECO:0007669"/>
    <property type="project" value="InterPro"/>
</dbReference>
<dbReference type="NCBIfam" id="TIGR02142">
    <property type="entry name" value="modC_ABC"/>
    <property type="match status" value="1"/>
</dbReference>
<keyword evidence="1" id="KW-0813">Transport</keyword>
<keyword evidence="2" id="KW-1003">Cell membrane</keyword>
<feature type="domain" description="Mop" evidence="11">
    <location>
        <begin position="310"/>
        <end position="383"/>
    </location>
</feature>
<feature type="domain" description="ABC transporter" evidence="10">
    <location>
        <begin position="1"/>
        <end position="238"/>
    </location>
</feature>
<dbReference type="Gene3D" id="3.40.50.300">
    <property type="entry name" value="P-loop containing nucleotide triphosphate hydrolases"/>
    <property type="match status" value="1"/>
</dbReference>
<keyword evidence="12" id="KW-0378">Hydrolase</keyword>
<dbReference type="GO" id="GO:0005524">
    <property type="term" value="F:ATP binding"/>
    <property type="evidence" value="ECO:0007669"/>
    <property type="project" value="UniProtKB-KW"/>
</dbReference>
<evidence type="ECO:0000256" key="8">
    <source>
        <dbReference type="ARBA" id="ARBA00023136"/>
    </source>
</evidence>
<dbReference type="GO" id="GO:0140359">
    <property type="term" value="F:ABC-type transporter activity"/>
    <property type="evidence" value="ECO:0007669"/>
    <property type="project" value="InterPro"/>
</dbReference>
<dbReference type="InterPro" id="IPR011868">
    <property type="entry name" value="ModC_ABC_ATP-bd"/>
</dbReference>
<evidence type="ECO:0000256" key="4">
    <source>
        <dbReference type="ARBA" id="ARBA00022519"/>
    </source>
</evidence>
<dbReference type="KEGG" id="ppnm:LV28_07545"/>
<dbReference type="OrthoDB" id="5298774at2"/>
<evidence type="ECO:0000313" key="13">
    <source>
        <dbReference type="Proteomes" id="UP000254573"/>
    </source>
</evidence>
<evidence type="ECO:0000256" key="7">
    <source>
        <dbReference type="ARBA" id="ARBA00022967"/>
    </source>
</evidence>